<dbReference type="Proteomes" id="UP000034137">
    <property type="component" value="Unassembled WGS sequence"/>
</dbReference>
<dbReference type="PROSITE" id="PS00194">
    <property type="entry name" value="THIOREDOXIN_1"/>
    <property type="match status" value="1"/>
</dbReference>
<evidence type="ECO:0000259" key="4">
    <source>
        <dbReference type="Pfam" id="PF00085"/>
    </source>
</evidence>
<evidence type="ECO:0000313" key="6">
    <source>
        <dbReference type="Proteomes" id="UP000034137"/>
    </source>
</evidence>
<evidence type="ECO:0000256" key="2">
    <source>
        <dbReference type="ARBA" id="ARBA00022982"/>
    </source>
</evidence>
<organism evidence="5 6">
    <name type="scientific">Candidatus Falkowbacteria bacterium GW2011_GWF2_39_8</name>
    <dbReference type="NCBI Taxonomy" id="1618642"/>
    <lineage>
        <taxon>Bacteria</taxon>
        <taxon>Candidatus Falkowiibacteriota</taxon>
    </lineage>
</organism>
<dbReference type="InterPro" id="IPR036249">
    <property type="entry name" value="Thioredoxin-like_sf"/>
</dbReference>
<feature type="non-terminal residue" evidence="5">
    <location>
        <position position="53"/>
    </location>
</feature>
<dbReference type="PANTHER" id="PTHR45663:SF11">
    <property type="entry name" value="GEO12009P1"/>
    <property type="match status" value="1"/>
</dbReference>
<proteinExistence type="predicted"/>
<keyword evidence="1" id="KW-0813">Transport</keyword>
<dbReference type="CDD" id="cd02947">
    <property type="entry name" value="TRX_family"/>
    <property type="match status" value="1"/>
</dbReference>
<dbReference type="AlphaFoldDB" id="A0A0G0Q2H8"/>
<reference evidence="5 6" key="1">
    <citation type="journal article" date="2015" name="Nature">
        <title>rRNA introns, odd ribosomes, and small enigmatic genomes across a large radiation of phyla.</title>
        <authorList>
            <person name="Brown C.T."/>
            <person name="Hug L.A."/>
            <person name="Thomas B.C."/>
            <person name="Sharon I."/>
            <person name="Castelle C.J."/>
            <person name="Singh A."/>
            <person name="Wilkins M.J."/>
            <person name="Williams K.H."/>
            <person name="Banfield J.F."/>
        </authorList>
    </citation>
    <scope>NUCLEOTIDE SEQUENCE [LARGE SCALE GENOMIC DNA]</scope>
</reference>
<sequence>MSKTITLSDKNFEVEVLKSDLPILVDFWAPWCGPCKMMSPVLDDLSEQFDGKM</sequence>
<feature type="domain" description="Thioredoxin" evidence="4">
    <location>
        <begin position="4"/>
        <end position="51"/>
    </location>
</feature>
<name>A0A0G0Q2H8_9BACT</name>
<dbReference type="InterPro" id="IPR017937">
    <property type="entry name" value="Thioredoxin_CS"/>
</dbReference>
<evidence type="ECO:0000313" key="5">
    <source>
        <dbReference type="EMBL" id="KKR31576.1"/>
    </source>
</evidence>
<gene>
    <name evidence="5" type="ORF">UT64_C0056G0001</name>
</gene>
<keyword evidence="2" id="KW-0249">Electron transport</keyword>
<dbReference type="InterPro" id="IPR013766">
    <property type="entry name" value="Thioredoxin_domain"/>
</dbReference>
<dbReference type="EMBL" id="LBXO01000056">
    <property type="protein sequence ID" value="KKR31576.1"/>
    <property type="molecule type" value="Genomic_DNA"/>
</dbReference>
<protein>
    <submittedName>
        <fullName evidence="5">Thioredoxin</fullName>
    </submittedName>
</protein>
<dbReference type="GO" id="GO:0015035">
    <property type="term" value="F:protein-disulfide reductase activity"/>
    <property type="evidence" value="ECO:0007669"/>
    <property type="project" value="TreeGrafter"/>
</dbReference>
<comment type="caution">
    <text evidence="5">The sequence shown here is derived from an EMBL/GenBank/DDBJ whole genome shotgun (WGS) entry which is preliminary data.</text>
</comment>
<keyword evidence="3" id="KW-1015">Disulfide bond</keyword>
<dbReference type="Pfam" id="PF00085">
    <property type="entry name" value="Thioredoxin"/>
    <property type="match status" value="1"/>
</dbReference>
<evidence type="ECO:0000256" key="1">
    <source>
        <dbReference type="ARBA" id="ARBA00022448"/>
    </source>
</evidence>
<dbReference type="GO" id="GO:0005737">
    <property type="term" value="C:cytoplasm"/>
    <property type="evidence" value="ECO:0007669"/>
    <property type="project" value="TreeGrafter"/>
</dbReference>
<dbReference type="PANTHER" id="PTHR45663">
    <property type="entry name" value="GEO12009P1"/>
    <property type="match status" value="1"/>
</dbReference>
<dbReference type="SUPFAM" id="SSF52833">
    <property type="entry name" value="Thioredoxin-like"/>
    <property type="match status" value="1"/>
</dbReference>
<accession>A0A0G0Q2H8</accession>
<evidence type="ECO:0000256" key="3">
    <source>
        <dbReference type="ARBA" id="ARBA00023157"/>
    </source>
</evidence>
<dbReference type="Gene3D" id="3.40.30.10">
    <property type="entry name" value="Glutaredoxin"/>
    <property type="match status" value="1"/>
</dbReference>